<dbReference type="Proteomes" id="UP000198666">
    <property type="component" value="Unassembled WGS sequence"/>
</dbReference>
<protein>
    <submittedName>
        <fullName evidence="3">Uncharacterized protein</fullName>
    </submittedName>
</protein>
<sequence>MKEDLEQRIRLLELEVEKMKEENKQSRHTWIWAFVPILALLIPIAAIFRDTFN</sequence>
<proteinExistence type="predicted"/>
<dbReference type="STRING" id="361279.SAMN05421663_11415"/>
<accession>A0A1G6VUY6</accession>
<dbReference type="RefSeq" id="WP_170829757.1">
    <property type="nucleotide sequence ID" value="NZ_FMZB01000014.1"/>
</dbReference>
<keyword evidence="1" id="KW-0175">Coiled coil</keyword>
<feature type="coiled-coil region" evidence="1">
    <location>
        <begin position="2"/>
        <end position="29"/>
    </location>
</feature>
<gene>
    <name evidence="3" type="ORF">SAMN05421663_11415</name>
</gene>
<keyword evidence="2" id="KW-0472">Membrane</keyword>
<keyword evidence="2" id="KW-1133">Transmembrane helix</keyword>
<reference evidence="4" key="1">
    <citation type="submission" date="2016-10" db="EMBL/GenBank/DDBJ databases">
        <authorList>
            <person name="Varghese N."/>
            <person name="Submissions S."/>
        </authorList>
    </citation>
    <scope>NUCLEOTIDE SEQUENCE [LARGE SCALE GENOMIC DNA]</scope>
    <source>
        <strain evidence="4">DSM 21620</strain>
    </source>
</reference>
<dbReference type="EMBL" id="FMZB01000014">
    <property type="protein sequence ID" value="SDD57334.1"/>
    <property type="molecule type" value="Genomic_DNA"/>
</dbReference>
<organism evidence="3 4">
    <name type="scientific">Terribacillus halophilus</name>
    <dbReference type="NCBI Taxonomy" id="361279"/>
    <lineage>
        <taxon>Bacteria</taxon>
        <taxon>Bacillati</taxon>
        <taxon>Bacillota</taxon>
        <taxon>Bacilli</taxon>
        <taxon>Bacillales</taxon>
        <taxon>Bacillaceae</taxon>
        <taxon>Terribacillus</taxon>
    </lineage>
</organism>
<dbReference type="AlphaFoldDB" id="A0A1G6VUY6"/>
<evidence type="ECO:0000256" key="1">
    <source>
        <dbReference type="SAM" id="Coils"/>
    </source>
</evidence>
<evidence type="ECO:0000313" key="4">
    <source>
        <dbReference type="Proteomes" id="UP000198666"/>
    </source>
</evidence>
<name>A0A1G6VUY6_9BACI</name>
<keyword evidence="4" id="KW-1185">Reference proteome</keyword>
<evidence type="ECO:0000256" key="2">
    <source>
        <dbReference type="SAM" id="Phobius"/>
    </source>
</evidence>
<feature type="transmembrane region" description="Helical" evidence="2">
    <location>
        <begin position="29"/>
        <end position="48"/>
    </location>
</feature>
<keyword evidence="2" id="KW-0812">Transmembrane</keyword>
<evidence type="ECO:0000313" key="3">
    <source>
        <dbReference type="EMBL" id="SDD57334.1"/>
    </source>
</evidence>